<proteinExistence type="predicted"/>
<keyword evidence="3" id="KW-1185">Reference proteome</keyword>
<dbReference type="Proteomes" id="UP001153636">
    <property type="component" value="Chromosome 1"/>
</dbReference>
<organism evidence="2 3">
    <name type="scientific">Psylliodes chrysocephalus</name>
    <dbReference type="NCBI Taxonomy" id="3402493"/>
    <lineage>
        <taxon>Eukaryota</taxon>
        <taxon>Metazoa</taxon>
        <taxon>Ecdysozoa</taxon>
        <taxon>Arthropoda</taxon>
        <taxon>Hexapoda</taxon>
        <taxon>Insecta</taxon>
        <taxon>Pterygota</taxon>
        <taxon>Neoptera</taxon>
        <taxon>Endopterygota</taxon>
        <taxon>Coleoptera</taxon>
        <taxon>Polyphaga</taxon>
        <taxon>Cucujiformia</taxon>
        <taxon>Chrysomeloidea</taxon>
        <taxon>Chrysomelidae</taxon>
        <taxon>Galerucinae</taxon>
        <taxon>Alticini</taxon>
        <taxon>Psylliodes</taxon>
    </lineage>
</organism>
<sequence>MINPSTTRVIHGTCDCKALSMGRCSHVAALLYVSLNYLNECDEDNVLCTSKLCSWNQGRKRKELHKADEQQYKNKNDISKRRSYDPRRSLTRPVDKQKINNLLSDLQLINASRKAPSMWQLLLQPQYEDYILDKPRKSQLKTLVYRLTTNVCNNRIGPVHITLGAQR</sequence>
<evidence type="ECO:0000313" key="2">
    <source>
        <dbReference type="EMBL" id="CAH1099498.1"/>
    </source>
</evidence>
<evidence type="ECO:0008006" key="4">
    <source>
        <dbReference type="Google" id="ProtNLM"/>
    </source>
</evidence>
<gene>
    <name evidence="2" type="ORF">PSYICH_LOCUS270</name>
</gene>
<feature type="region of interest" description="Disordered" evidence="1">
    <location>
        <begin position="66"/>
        <end position="91"/>
    </location>
</feature>
<dbReference type="AlphaFoldDB" id="A0A9P0G4C7"/>
<accession>A0A9P0G4C7</accession>
<evidence type="ECO:0000313" key="3">
    <source>
        <dbReference type="Proteomes" id="UP001153636"/>
    </source>
</evidence>
<evidence type="ECO:0000256" key="1">
    <source>
        <dbReference type="SAM" id="MobiDB-lite"/>
    </source>
</evidence>
<protein>
    <recommendedName>
        <fullName evidence="4">SWIM-type domain-containing protein</fullName>
    </recommendedName>
</protein>
<reference evidence="2" key="1">
    <citation type="submission" date="2022-01" db="EMBL/GenBank/DDBJ databases">
        <authorList>
            <person name="King R."/>
        </authorList>
    </citation>
    <scope>NUCLEOTIDE SEQUENCE</scope>
</reference>
<dbReference type="EMBL" id="OV651813">
    <property type="protein sequence ID" value="CAH1099498.1"/>
    <property type="molecule type" value="Genomic_DNA"/>
</dbReference>
<dbReference type="OrthoDB" id="6784223at2759"/>
<name>A0A9P0G4C7_9CUCU</name>